<evidence type="ECO:0000313" key="9">
    <source>
        <dbReference type="Proteomes" id="UP000037269"/>
    </source>
</evidence>
<organism evidence="7 9">
    <name type="scientific">Aneurinibacillus migulanus</name>
    <name type="common">Bacillus migulanus</name>
    <dbReference type="NCBI Taxonomy" id="47500"/>
    <lineage>
        <taxon>Bacteria</taxon>
        <taxon>Bacillati</taxon>
        <taxon>Bacillota</taxon>
        <taxon>Bacilli</taxon>
        <taxon>Bacillales</taxon>
        <taxon>Paenibacillaceae</taxon>
        <taxon>Aneurinibacillus group</taxon>
        <taxon>Aneurinibacillus</taxon>
    </lineage>
</organism>
<dbReference type="GO" id="GO:0005886">
    <property type="term" value="C:plasma membrane"/>
    <property type="evidence" value="ECO:0007669"/>
    <property type="project" value="UniProtKB-SubCell"/>
</dbReference>
<evidence type="ECO:0000313" key="7">
    <source>
        <dbReference type="EMBL" id="KON94506.1"/>
    </source>
</evidence>
<reference evidence="8 10" key="2">
    <citation type="submission" date="2016-10" db="EMBL/GenBank/DDBJ databases">
        <authorList>
            <person name="de Groot N.N."/>
        </authorList>
    </citation>
    <scope>NUCLEOTIDE SEQUENCE [LARGE SCALE GENOMIC DNA]</scope>
    <source>
        <strain evidence="8 10">DSM 2895</strain>
    </source>
</reference>
<keyword evidence="5 6" id="KW-0472">Membrane</keyword>
<dbReference type="AlphaFoldDB" id="A0A0D1Y2Y9"/>
<dbReference type="InterPro" id="IPR005598">
    <property type="entry name" value="ATP_synth_I"/>
</dbReference>
<feature type="transmembrane region" description="Helical" evidence="6">
    <location>
        <begin position="75"/>
        <end position="92"/>
    </location>
</feature>
<gene>
    <name evidence="7" type="ORF">AF333_02380</name>
    <name evidence="8" type="ORF">SAMN04487909_10445</name>
</gene>
<evidence type="ECO:0000256" key="3">
    <source>
        <dbReference type="ARBA" id="ARBA00022692"/>
    </source>
</evidence>
<keyword evidence="2" id="KW-1003">Cell membrane</keyword>
<dbReference type="STRING" id="47500.AF333_02380"/>
<feature type="transmembrane region" description="Helical" evidence="6">
    <location>
        <begin position="35"/>
        <end position="54"/>
    </location>
</feature>
<keyword evidence="3 6" id="KW-0812">Transmembrane</keyword>
<feature type="transmembrane region" description="Helical" evidence="6">
    <location>
        <begin position="12"/>
        <end position="29"/>
    </location>
</feature>
<dbReference type="Proteomes" id="UP000182836">
    <property type="component" value="Unassembled WGS sequence"/>
</dbReference>
<evidence type="ECO:0000256" key="6">
    <source>
        <dbReference type="SAM" id="Phobius"/>
    </source>
</evidence>
<dbReference type="RefSeq" id="WP_043067555.1">
    <property type="nucleotide sequence ID" value="NZ_BJOA01000122.1"/>
</dbReference>
<dbReference type="OrthoDB" id="2475003at2"/>
<evidence type="ECO:0000313" key="10">
    <source>
        <dbReference type="Proteomes" id="UP000182836"/>
    </source>
</evidence>
<dbReference type="Proteomes" id="UP000037269">
    <property type="component" value="Unassembled WGS sequence"/>
</dbReference>
<proteinExistence type="predicted"/>
<evidence type="ECO:0000256" key="2">
    <source>
        <dbReference type="ARBA" id="ARBA00022475"/>
    </source>
</evidence>
<dbReference type="PANTHER" id="PTHR40035">
    <property type="entry name" value="ATP SYNTHASE PROTEIN I"/>
    <property type="match status" value="1"/>
</dbReference>
<comment type="subcellular location">
    <subcellularLocation>
        <location evidence="1">Cell membrane</location>
        <topology evidence="1">Multi-pass membrane protein</topology>
    </subcellularLocation>
</comment>
<evidence type="ECO:0000256" key="5">
    <source>
        <dbReference type="ARBA" id="ARBA00023136"/>
    </source>
</evidence>
<sequence length="125" mass="14042">MDQFASSIKQVSRYIFILFTGVVLLWLFMPQRVFFQGLILGMLVSMINGFVLYVKTLQAGEAALNPGKRLRGVGMLPRFLLAGFAVYVSFRLPHMFSFYGVVIGLMTVPIVTLLSAISQYLLIKK</sequence>
<dbReference type="PANTHER" id="PTHR40035:SF1">
    <property type="entry name" value="ATP SYNTHASE PROTEIN I"/>
    <property type="match status" value="1"/>
</dbReference>
<dbReference type="EMBL" id="LGUG01000004">
    <property type="protein sequence ID" value="KON94506.1"/>
    <property type="molecule type" value="Genomic_DNA"/>
</dbReference>
<name>A0A0D1Y2Y9_ANEMI</name>
<dbReference type="GeneID" id="42304060"/>
<evidence type="ECO:0000256" key="4">
    <source>
        <dbReference type="ARBA" id="ARBA00022989"/>
    </source>
</evidence>
<dbReference type="Pfam" id="PF03899">
    <property type="entry name" value="ATP-synt_I"/>
    <property type="match status" value="1"/>
</dbReference>
<keyword evidence="4 6" id="KW-1133">Transmembrane helix</keyword>
<keyword evidence="9" id="KW-1185">Reference proteome</keyword>
<reference evidence="7 9" key="1">
    <citation type="submission" date="2015-07" db="EMBL/GenBank/DDBJ databases">
        <title>Fjat-14205 dsm 2895.</title>
        <authorList>
            <person name="Liu B."/>
            <person name="Wang J."/>
            <person name="Zhu Y."/>
            <person name="Liu G."/>
            <person name="Chen Q."/>
            <person name="Chen Z."/>
            <person name="Lan J."/>
            <person name="Che J."/>
            <person name="Ge C."/>
            <person name="Shi H."/>
            <person name="Pan Z."/>
            <person name="Liu X."/>
        </authorList>
    </citation>
    <scope>NUCLEOTIDE SEQUENCE [LARGE SCALE GENOMIC DNA]</scope>
    <source>
        <strain evidence="7 9">DSM 2895</strain>
    </source>
</reference>
<protein>
    <submittedName>
        <fullName evidence="8">ATP synthase protein I</fullName>
    </submittedName>
</protein>
<evidence type="ECO:0000256" key="1">
    <source>
        <dbReference type="ARBA" id="ARBA00004651"/>
    </source>
</evidence>
<dbReference type="EMBL" id="FNED01000004">
    <property type="protein sequence ID" value="SDI44649.1"/>
    <property type="molecule type" value="Genomic_DNA"/>
</dbReference>
<dbReference type="PATRIC" id="fig|47500.12.peg.6039"/>
<accession>A0A0D1Y2Y9</accession>
<evidence type="ECO:0000313" key="8">
    <source>
        <dbReference type="EMBL" id="SDI44649.1"/>
    </source>
</evidence>
<feature type="transmembrane region" description="Helical" evidence="6">
    <location>
        <begin position="98"/>
        <end position="123"/>
    </location>
</feature>
<dbReference type="InterPro" id="IPR039072">
    <property type="entry name" value="ATP_synth_I_Bacilli"/>
</dbReference>